<keyword evidence="8" id="KW-0378">Hydrolase</keyword>
<keyword evidence="5" id="KW-0479">Metal-binding</keyword>
<feature type="compositionally biased region" description="Basic and acidic residues" evidence="11">
    <location>
        <begin position="120"/>
        <end position="130"/>
    </location>
</feature>
<name>A0ABQ8LC09_LABRO</name>
<dbReference type="PANTHER" id="PTHR13367:SF9">
    <property type="entry name" value="OTU DOMAIN-CONTAINING PROTEIN 7A"/>
    <property type="match status" value="1"/>
</dbReference>
<protein>
    <recommendedName>
        <fullName evidence="3">ubiquitinyl hydrolase 1</fullName>
        <ecNumber evidence="3">3.4.19.12</ecNumber>
    </recommendedName>
</protein>
<comment type="catalytic activity">
    <reaction evidence="1">
        <text>Thiol-dependent hydrolysis of ester, thioester, amide, peptide and isopeptide bonds formed by the C-terminal Gly of ubiquitin (a 76-residue protein attached to proteins as an intracellular targeting signal).</text>
        <dbReference type="EC" id="3.4.19.12"/>
    </reaction>
</comment>
<dbReference type="Gene3D" id="1.10.8.10">
    <property type="entry name" value="DNA helicase RuvA subunit, C-terminal domain"/>
    <property type="match status" value="1"/>
</dbReference>
<evidence type="ECO:0000256" key="9">
    <source>
        <dbReference type="ARBA" id="ARBA00022807"/>
    </source>
</evidence>
<evidence type="ECO:0000256" key="11">
    <source>
        <dbReference type="SAM" id="MobiDB-lite"/>
    </source>
</evidence>
<keyword evidence="6" id="KW-0863">Zinc-finger</keyword>
<dbReference type="InterPro" id="IPR003323">
    <property type="entry name" value="OTU_dom"/>
</dbReference>
<gene>
    <name evidence="14" type="ORF">H4Q32_018313</name>
</gene>
<keyword evidence="7" id="KW-0833">Ubl conjugation pathway</keyword>
<feature type="chain" id="PRO_5045828735" description="ubiquitinyl hydrolase 1" evidence="12">
    <location>
        <begin position="24"/>
        <end position="343"/>
    </location>
</feature>
<evidence type="ECO:0000256" key="12">
    <source>
        <dbReference type="SAM" id="SignalP"/>
    </source>
</evidence>
<accession>A0ABQ8LC09</accession>
<keyword evidence="10" id="KW-0862">Zinc</keyword>
<evidence type="ECO:0000256" key="7">
    <source>
        <dbReference type="ARBA" id="ARBA00022786"/>
    </source>
</evidence>
<feature type="signal peptide" evidence="12">
    <location>
        <begin position="1"/>
        <end position="23"/>
    </location>
</feature>
<dbReference type="InterPro" id="IPR051346">
    <property type="entry name" value="OTU_Deubiquitinase"/>
</dbReference>
<evidence type="ECO:0000256" key="6">
    <source>
        <dbReference type="ARBA" id="ARBA00022771"/>
    </source>
</evidence>
<proteinExistence type="inferred from homology"/>
<keyword evidence="4" id="KW-0645">Protease</keyword>
<keyword evidence="15" id="KW-1185">Reference proteome</keyword>
<evidence type="ECO:0000256" key="8">
    <source>
        <dbReference type="ARBA" id="ARBA00022801"/>
    </source>
</evidence>
<dbReference type="EMBL" id="JACTAM010000025">
    <property type="protein sequence ID" value="KAI2648265.1"/>
    <property type="molecule type" value="Genomic_DNA"/>
</dbReference>
<evidence type="ECO:0000259" key="13">
    <source>
        <dbReference type="PROSITE" id="PS50802"/>
    </source>
</evidence>
<evidence type="ECO:0000256" key="3">
    <source>
        <dbReference type="ARBA" id="ARBA00012759"/>
    </source>
</evidence>
<feature type="domain" description="OTU" evidence="13">
    <location>
        <begin position="215"/>
        <end position="343"/>
    </location>
</feature>
<evidence type="ECO:0000256" key="1">
    <source>
        <dbReference type="ARBA" id="ARBA00000707"/>
    </source>
</evidence>
<keyword evidence="9" id="KW-0788">Thiol protease</keyword>
<comment type="similarity">
    <text evidence="2">Belongs to the peptidase C64 family.</text>
</comment>
<evidence type="ECO:0000256" key="4">
    <source>
        <dbReference type="ARBA" id="ARBA00022670"/>
    </source>
</evidence>
<evidence type="ECO:0000256" key="2">
    <source>
        <dbReference type="ARBA" id="ARBA00005865"/>
    </source>
</evidence>
<comment type="caution">
    <text evidence="14">The sequence shown here is derived from an EMBL/GenBank/DDBJ whole genome shotgun (WGS) entry which is preliminary data.</text>
</comment>
<evidence type="ECO:0000313" key="15">
    <source>
        <dbReference type="Proteomes" id="UP000830375"/>
    </source>
</evidence>
<reference evidence="14 15" key="1">
    <citation type="submission" date="2022-01" db="EMBL/GenBank/DDBJ databases">
        <title>A high-quality chromosome-level genome assembly of rohu carp, Labeo rohita.</title>
        <authorList>
            <person name="Arick M.A. II"/>
            <person name="Hsu C.-Y."/>
            <person name="Magbanua Z."/>
            <person name="Pechanova O."/>
            <person name="Grover C."/>
            <person name="Miller E."/>
            <person name="Thrash A."/>
            <person name="Ezzel L."/>
            <person name="Alam S."/>
            <person name="Benzie J."/>
            <person name="Hamilton M."/>
            <person name="Karsi A."/>
            <person name="Lawrence M.L."/>
            <person name="Peterson D.G."/>
        </authorList>
    </citation>
    <scope>NUCLEOTIDE SEQUENCE [LARGE SCALE GENOMIC DNA]</scope>
    <source>
        <strain evidence="15">BAU-BD-2019</strain>
        <tissue evidence="14">Blood</tissue>
    </source>
</reference>
<dbReference type="EC" id="3.4.19.12" evidence="3"/>
<keyword evidence="12" id="KW-0732">Signal</keyword>
<dbReference type="PROSITE" id="PS50802">
    <property type="entry name" value="OTU"/>
    <property type="match status" value="1"/>
</dbReference>
<sequence length="343" mass="38740">MCPRLSVPLIINTSSHLAVVVVGLPPPSAPCGSTITDDVAWCEAELHCFGFDVNCKHFVALVLAGGKNWDLSAALNDYEQLRQVHTANLPHVFNEGRYYKQPERSSTPQHISKPEQCPQKQEDNTQEKRLSRGISHASSAIMSLARLQVSGDCAREQFPLEMPIYTFQLPDLSVYSEDFRSFIERDLIEQSTMVALEQAGRLNWWSTMCTSCKKLLPLATTGDGNCLLHAASLGMWGFHDRDLVLRKSLYAMMKSGAEREALKRRWRWQQTQQNKESGLVYTEEEWEREWNELLKLASSEPRTHFSKNGNSSGGVDNSEDPVYESLEEFHPNEIICCRVSGDG</sequence>
<dbReference type="Proteomes" id="UP000830375">
    <property type="component" value="Unassembled WGS sequence"/>
</dbReference>
<dbReference type="PANTHER" id="PTHR13367">
    <property type="entry name" value="UBIQUITIN THIOESTERASE"/>
    <property type="match status" value="1"/>
</dbReference>
<feature type="region of interest" description="Disordered" evidence="11">
    <location>
        <begin position="102"/>
        <end position="130"/>
    </location>
</feature>
<organism evidence="14 15">
    <name type="scientific">Labeo rohita</name>
    <name type="common">Indian major carp</name>
    <name type="synonym">Cyprinus rohita</name>
    <dbReference type="NCBI Taxonomy" id="84645"/>
    <lineage>
        <taxon>Eukaryota</taxon>
        <taxon>Metazoa</taxon>
        <taxon>Chordata</taxon>
        <taxon>Craniata</taxon>
        <taxon>Vertebrata</taxon>
        <taxon>Euteleostomi</taxon>
        <taxon>Actinopterygii</taxon>
        <taxon>Neopterygii</taxon>
        <taxon>Teleostei</taxon>
        <taxon>Ostariophysi</taxon>
        <taxon>Cypriniformes</taxon>
        <taxon>Cyprinidae</taxon>
        <taxon>Labeoninae</taxon>
        <taxon>Labeonini</taxon>
        <taxon>Labeo</taxon>
    </lineage>
</organism>
<evidence type="ECO:0000256" key="10">
    <source>
        <dbReference type="ARBA" id="ARBA00022833"/>
    </source>
</evidence>
<evidence type="ECO:0000256" key="5">
    <source>
        <dbReference type="ARBA" id="ARBA00022723"/>
    </source>
</evidence>
<evidence type="ECO:0000313" key="14">
    <source>
        <dbReference type="EMBL" id="KAI2648265.1"/>
    </source>
</evidence>